<comment type="catalytic activity">
    <reaction evidence="7 8">
        <text>tRNA(Trp) + L-tryptophan + ATP = L-tryptophyl-tRNA(Trp) + AMP + diphosphate + H(+)</text>
        <dbReference type="Rhea" id="RHEA:24080"/>
        <dbReference type="Rhea" id="RHEA-COMP:9671"/>
        <dbReference type="Rhea" id="RHEA-COMP:9705"/>
        <dbReference type="ChEBI" id="CHEBI:15378"/>
        <dbReference type="ChEBI" id="CHEBI:30616"/>
        <dbReference type="ChEBI" id="CHEBI:33019"/>
        <dbReference type="ChEBI" id="CHEBI:57912"/>
        <dbReference type="ChEBI" id="CHEBI:78442"/>
        <dbReference type="ChEBI" id="CHEBI:78535"/>
        <dbReference type="ChEBI" id="CHEBI:456215"/>
        <dbReference type="EC" id="6.1.1.2"/>
    </reaction>
</comment>
<evidence type="ECO:0000256" key="9">
    <source>
        <dbReference type="RuleBase" id="RU363036"/>
    </source>
</evidence>
<dbReference type="PRINTS" id="PR01039">
    <property type="entry name" value="TRNASYNTHTRP"/>
</dbReference>
<evidence type="ECO:0000256" key="8">
    <source>
        <dbReference type="HAMAP-Rule" id="MF_00140"/>
    </source>
</evidence>
<dbReference type="Proteomes" id="UP000596929">
    <property type="component" value="Unassembled WGS sequence"/>
</dbReference>
<dbReference type="EC" id="6.1.1.2" evidence="8"/>
<comment type="similarity">
    <text evidence="1 8 9">Belongs to the class-I aminoacyl-tRNA synthetase family.</text>
</comment>
<evidence type="ECO:0000256" key="3">
    <source>
        <dbReference type="ARBA" id="ARBA00022741"/>
    </source>
</evidence>
<protein>
    <recommendedName>
        <fullName evidence="8">Tryptophan--tRNA ligase</fullName>
        <ecNumber evidence="8">6.1.1.2</ecNumber>
    </recommendedName>
    <alternativeName>
        <fullName evidence="8">Tryptophanyl-tRNA synthetase</fullName>
        <shortName evidence="8">TrpRS</shortName>
    </alternativeName>
</protein>
<organism evidence="10 11">
    <name type="scientific">Clostridium hominis</name>
    <dbReference type="NCBI Taxonomy" id="2763036"/>
    <lineage>
        <taxon>Bacteria</taxon>
        <taxon>Bacillati</taxon>
        <taxon>Bacillota</taxon>
        <taxon>Clostridia</taxon>
        <taxon>Eubacteriales</taxon>
        <taxon>Clostridiaceae</taxon>
        <taxon>Clostridium</taxon>
    </lineage>
</organism>
<dbReference type="HAMAP" id="MF_00140_B">
    <property type="entry name" value="Trp_tRNA_synth_B"/>
    <property type="match status" value="1"/>
</dbReference>
<feature type="binding site" evidence="8">
    <location>
        <position position="196"/>
    </location>
    <ligand>
        <name>ATP</name>
        <dbReference type="ChEBI" id="CHEBI:30616"/>
    </ligand>
</feature>
<keyword evidence="2 8" id="KW-0436">Ligase</keyword>
<evidence type="ECO:0000256" key="5">
    <source>
        <dbReference type="ARBA" id="ARBA00022917"/>
    </source>
</evidence>
<feature type="binding site" evidence="8">
    <location>
        <begin position="21"/>
        <end position="23"/>
    </location>
    <ligand>
        <name>ATP</name>
        <dbReference type="ChEBI" id="CHEBI:30616"/>
    </ligand>
</feature>
<keyword evidence="3 8" id="KW-0547">Nucleotide-binding</keyword>
<proteinExistence type="inferred from homology"/>
<reference evidence="10 11" key="1">
    <citation type="submission" date="2020-08" db="EMBL/GenBank/DDBJ databases">
        <title>Genome public.</title>
        <authorList>
            <person name="Liu C."/>
            <person name="Sun Q."/>
        </authorList>
    </citation>
    <scope>NUCLEOTIDE SEQUENCE [LARGE SCALE GENOMIC DNA]</scope>
    <source>
        <strain evidence="10 11">NSJ-6</strain>
    </source>
</reference>
<dbReference type="RefSeq" id="WP_032120045.1">
    <property type="nucleotide sequence ID" value="NZ_JACOOO010000004.1"/>
</dbReference>
<evidence type="ECO:0000313" key="11">
    <source>
        <dbReference type="Proteomes" id="UP000596929"/>
    </source>
</evidence>
<evidence type="ECO:0000313" key="10">
    <source>
        <dbReference type="EMBL" id="MBC5628046.1"/>
    </source>
</evidence>
<feature type="binding site" evidence="8">
    <location>
        <begin position="205"/>
        <end position="209"/>
    </location>
    <ligand>
        <name>ATP</name>
        <dbReference type="ChEBI" id="CHEBI:30616"/>
    </ligand>
</feature>
<comment type="function">
    <text evidence="8">Catalyzes the attachment of tryptophan to tRNA(Trp).</text>
</comment>
<feature type="binding site" evidence="8">
    <location>
        <begin position="29"/>
        <end position="30"/>
    </location>
    <ligand>
        <name>ATP</name>
        <dbReference type="ChEBI" id="CHEBI:30616"/>
    </ligand>
</feature>
<feature type="short sequence motif" description="'KMSKS' region" evidence="8">
    <location>
        <begin position="205"/>
        <end position="209"/>
    </location>
</feature>
<keyword evidence="4 8" id="KW-0067">ATP-binding</keyword>
<accession>A0ABR7D9J9</accession>
<dbReference type="Gene3D" id="3.40.50.620">
    <property type="entry name" value="HUPs"/>
    <property type="match status" value="1"/>
</dbReference>
<name>A0ABR7D9J9_9CLOT</name>
<evidence type="ECO:0000256" key="2">
    <source>
        <dbReference type="ARBA" id="ARBA00022598"/>
    </source>
</evidence>
<dbReference type="Pfam" id="PF00579">
    <property type="entry name" value="tRNA-synt_1b"/>
    <property type="match status" value="1"/>
</dbReference>
<dbReference type="InterPro" id="IPR002306">
    <property type="entry name" value="Trp-tRNA-ligase"/>
</dbReference>
<dbReference type="InterPro" id="IPR001412">
    <property type="entry name" value="aa-tRNA-synth_I_CS"/>
</dbReference>
<keyword evidence="5 8" id="KW-0648">Protein biosynthesis</keyword>
<feature type="short sequence motif" description="'HIGH' region" evidence="8">
    <location>
        <begin position="22"/>
        <end position="30"/>
    </location>
</feature>
<dbReference type="PANTHER" id="PTHR43766">
    <property type="entry name" value="TRYPTOPHAN--TRNA LIGASE, MITOCHONDRIAL"/>
    <property type="match status" value="1"/>
</dbReference>
<dbReference type="InterPro" id="IPR050203">
    <property type="entry name" value="Trp-tRNA_synthetase"/>
</dbReference>
<evidence type="ECO:0000256" key="6">
    <source>
        <dbReference type="ARBA" id="ARBA00023146"/>
    </source>
</evidence>
<comment type="caution">
    <text evidence="10">The sequence shown here is derived from an EMBL/GenBank/DDBJ whole genome shotgun (WGS) entry which is preliminary data.</text>
</comment>
<feature type="binding site" evidence="8">
    <location>
        <position position="145"/>
    </location>
    <ligand>
        <name>L-tryptophan</name>
        <dbReference type="ChEBI" id="CHEBI:57912"/>
    </ligand>
</feature>
<keyword evidence="11" id="KW-1185">Reference proteome</keyword>
<evidence type="ECO:0000256" key="4">
    <source>
        <dbReference type="ARBA" id="ARBA00022840"/>
    </source>
</evidence>
<sequence length="340" mass="38245">MRCSFLENNTDKKKVIFSGIQPSGNLTLGNYLGAIKNWVSLQDQYDCYYCVVDLHAITVKQQPKDLRSRTLEVLAIYIASGIAPDKNTLFIQSHVPAHSEASWLLNCSTYMGELSRMTQFKDKSKKFGESIGVGLFTYPILMASDILLYNTDLVPVGQDQKQHLELARDLAARFNSTYSDTFTIPDPYIAKVGAKIMDLQDPTKKMSKSEENPNSYILIMDPPEVIRKKISRAVTDSIGVVNYTDEQPGVKNLINIICAIKNTTPEEVVQSYLGKGYADLKKDTAEIIIEELAPVQERVKSLLSDKKYLEEIYKNGALKANYVANKTLRKMQKKIGLIPR</sequence>
<comment type="subunit">
    <text evidence="8">Homodimer.</text>
</comment>
<dbReference type="InterPro" id="IPR014729">
    <property type="entry name" value="Rossmann-like_a/b/a_fold"/>
</dbReference>
<evidence type="ECO:0000256" key="1">
    <source>
        <dbReference type="ARBA" id="ARBA00005594"/>
    </source>
</evidence>
<dbReference type="NCBIfam" id="TIGR00233">
    <property type="entry name" value="trpS"/>
    <property type="match status" value="1"/>
</dbReference>
<dbReference type="InterPro" id="IPR002305">
    <property type="entry name" value="aa-tRNA-synth_Ic"/>
</dbReference>
<evidence type="ECO:0000256" key="7">
    <source>
        <dbReference type="ARBA" id="ARBA00049929"/>
    </source>
</evidence>
<keyword evidence="8" id="KW-0963">Cytoplasm</keyword>
<dbReference type="CDD" id="cd00806">
    <property type="entry name" value="TrpRS_core"/>
    <property type="match status" value="1"/>
</dbReference>
<dbReference type="GO" id="GO:0004830">
    <property type="term" value="F:tryptophan-tRNA ligase activity"/>
    <property type="evidence" value="ECO:0007669"/>
    <property type="project" value="UniProtKB-EC"/>
</dbReference>
<dbReference type="PROSITE" id="PS00178">
    <property type="entry name" value="AA_TRNA_LIGASE_I"/>
    <property type="match status" value="1"/>
</dbReference>
<keyword evidence="6 8" id="KW-0030">Aminoacyl-tRNA synthetase</keyword>
<dbReference type="PANTHER" id="PTHR43766:SF1">
    <property type="entry name" value="TRYPTOPHAN--TRNA LIGASE, MITOCHONDRIAL"/>
    <property type="match status" value="1"/>
</dbReference>
<dbReference type="Gene3D" id="1.10.240.10">
    <property type="entry name" value="Tyrosyl-Transfer RNA Synthetase"/>
    <property type="match status" value="1"/>
</dbReference>
<gene>
    <name evidence="8 10" type="primary">trpS</name>
    <name evidence="10" type="ORF">H8S20_03970</name>
</gene>
<dbReference type="SUPFAM" id="SSF52374">
    <property type="entry name" value="Nucleotidylyl transferase"/>
    <property type="match status" value="1"/>
</dbReference>
<dbReference type="EMBL" id="JACOOO010000004">
    <property type="protein sequence ID" value="MBC5628046.1"/>
    <property type="molecule type" value="Genomic_DNA"/>
</dbReference>
<dbReference type="InterPro" id="IPR024109">
    <property type="entry name" value="Trp-tRNA-ligase_bac-type"/>
</dbReference>
<comment type="subcellular location">
    <subcellularLocation>
        <location evidence="8">Cytoplasm</location>
    </subcellularLocation>
</comment>
<feature type="binding site" evidence="8">
    <location>
        <begin position="157"/>
        <end position="159"/>
    </location>
    <ligand>
        <name>ATP</name>
        <dbReference type="ChEBI" id="CHEBI:30616"/>
    </ligand>
</feature>